<gene>
    <name evidence="2" type="ORF">PGT21_011498</name>
</gene>
<evidence type="ECO:0000256" key="1">
    <source>
        <dbReference type="SAM" id="MobiDB-lite"/>
    </source>
</evidence>
<feature type="region of interest" description="Disordered" evidence="1">
    <location>
        <begin position="17"/>
        <end position="49"/>
    </location>
</feature>
<proteinExistence type="predicted"/>
<dbReference type="OrthoDB" id="10348992at2759"/>
<dbReference type="EMBL" id="VSWC01000144">
    <property type="protein sequence ID" value="KAA1077543.1"/>
    <property type="molecule type" value="Genomic_DNA"/>
</dbReference>
<accession>A0A5B0MML4</accession>
<dbReference type="Proteomes" id="UP000324748">
    <property type="component" value="Unassembled WGS sequence"/>
</dbReference>
<reference evidence="2 3" key="1">
    <citation type="submission" date="2019-05" db="EMBL/GenBank/DDBJ databases">
        <title>Emergence of the Ug99 lineage of the wheat stem rust pathogen through somatic hybridization.</title>
        <authorList>
            <person name="Li F."/>
            <person name="Upadhyaya N.M."/>
            <person name="Sperschneider J."/>
            <person name="Matny O."/>
            <person name="Nguyen-Phuc H."/>
            <person name="Mago R."/>
            <person name="Raley C."/>
            <person name="Miller M.E."/>
            <person name="Silverstein K.A.T."/>
            <person name="Henningsen E."/>
            <person name="Hirsch C.D."/>
            <person name="Visser B."/>
            <person name="Pretorius Z.A."/>
            <person name="Steffenson B.J."/>
            <person name="Schwessinger B."/>
            <person name="Dodds P.N."/>
            <person name="Figueroa M."/>
        </authorList>
    </citation>
    <scope>NUCLEOTIDE SEQUENCE [LARGE SCALE GENOMIC DNA]</scope>
    <source>
        <strain evidence="2">21-0</strain>
    </source>
</reference>
<sequence>MPFNGGKMAAIYQMDDIPLPPLRLPTSNATPKSPPPPPPSSSRSDRRKGLILLVDELPSDIKDLQFEVPRLPPSSSLSAPPKGLLIDRKDLPRLVKKVVRFAPDTKPA</sequence>
<evidence type="ECO:0000313" key="2">
    <source>
        <dbReference type="EMBL" id="KAA1077543.1"/>
    </source>
</evidence>
<keyword evidence="3" id="KW-1185">Reference proteome</keyword>
<dbReference type="AlphaFoldDB" id="A0A5B0MML4"/>
<evidence type="ECO:0000313" key="3">
    <source>
        <dbReference type="Proteomes" id="UP000324748"/>
    </source>
</evidence>
<protein>
    <submittedName>
        <fullName evidence="2">Uncharacterized protein</fullName>
    </submittedName>
</protein>
<name>A0A5B0MML4_PUCGR</name>
<comment type="caution">
    <text evidence="2">The sequence shown here is derived from an EMBL/GenBank/DDBJ whole genome shotgun (WGS) entry which is preliminary data.</text>
</comment>
<organism evidence="2 3">
    <name type="scientific">Puccinia graminis f. sp. tritici</name>
    <dbReference type="NCBI Taxonomy" id="56615"/>
    <lineage>
        <taxon>Eukaryota</taxon>
        <taxon>Fungi</taxon>
        <taxon>Dikarya</taxon>
        <taxon>Basidiomycota</taxon>
        <taxon>Pucciniomycotina</taxon>
        <taxon>Pucciniomycetes</taxon>
        <taxon>Pucciniales</taxon>
        <taxon>Pucciniaceae</taxon>
        <taxon>Puccinia</taxon>
    </lineage>
</organism>